<dbReference type="InterPro" id="IPR051266">
    <property type="entry name" value="CLCR"/>
</dbReference>
<dbReference type="PANTHER" id="PTHR10579">
    <property type="entry name" value="CALCIUM-ACTIVATED CHLORIDE CHANNEL REGULATOR"/>
    <property type="match status" value="1"/>
</dbReference>
<feature type="chain" id="PRO_5039722335" evidence="1">
    <location>
        <begin position="21"/>
        <end position="574"/>
    </location>
</feature>
<dbReference type="Pfam" id="PF12034">
    <property type="entry name" value="YfbK_C"/>
    <property type="match status" value="1"/>
</dbReference>
<evidence type="ECO:0000259" key="2">
    <source>
        <dbReference type="PROSITE" id="PS50234"/>
    </source>
</evidence>
<dbReference type="Pfam" id="PF00092">
    <property type="entry name" value="VWA"/>
    <property type="match status" value="1"/>
</dbReference>
<keyword evidence="1" id="KW-0732">Signal</keyword>
<organism evidence="3 4">
    <name type="scientific">Candidatus Thiodiazotropha lotti</name>
    <dbReference type="NCBI Taxonomy" id="2792787"/>
    <lineage>
        <taxon>Bacteria</taxon>
        <taxon>Pseudomonadati</taxon>
        <taxon>Pseudomonadota</taxon>
        <taxon>Gammaproteobacteria</taxon>
        <taxon>Chromatiales</taxon>
        <taxon>Sedimenticolaceae</taxon>
        <taxon>Candidatus Thiodiazotropha</taxon>
    </lineage>
</organism>
<evidence type="ECO:0000256" key="1">
    <source>
        <dbReference type="SAM" id="SignalP"/>
    </source>
</evidence>
<dbReference type="AlphaFoldDB" id="A0A9E4K3E2"/>
<evidence type="ECO:0000313" key="4">
    <source>
        <dbReference type="Proteomes" id="UP000886687"/>
    </source>
</evidence>
<dbReference type="PROSITE" id="PS51257">
    <property type="entry name" value="PROKAR_LIPOPROTEIN"/>
    <property type="match status" value="1"/>
</dbReference>
<gene>
    <name evidence="3" type="ORF">JAZ04_05355</name>
</gene>
<protein>
    <submittedName>
        <fullName evidence="3">VWA domain-containing protein</fullName>
    </submittedName>
</protein>
<dbReference type="EMBL" id="JAEPDI010000002">
    <property type="protein sequence ID" value="MCG7938273.1"/>
    <property type="molecule type" value="Genomic_DNA"/>
</dbReference>
<dbReference type="SUPFAM" id="SSF53300">
    <property type="entry name" value="vWA-like"/>
    <property type="match status" value="1"/>
</dbReference>
<sequence>MKLRQLSLTLSAAILSGLLAACGSAPEAERDRVTDASAKRHQQTLNEAVQSPAPVQSMHQDQAEMATQAPARLSLTGQAYSKAKIAALPQRHRPTAEVDRERYGELDENGIHSVADRPVSTFSVDVDSGAYALVRRFLNQGRMPPRDLVRAEELINYFNYHYPAPHSAEHPFSLTTEVGATPWNRDTRLVHIGIQGIATAADLRPAANLVFLVDVSGSMSDQNKLPLLKSAFKLLLNQLTAEDRVSLVVYAGASGVVLEPTAGDQRGKIVSALAQLEAGGSTHGSAGIKLAYEMADQARVEGGINRVILATDGDFNVGTVDHRRLVEMIEQQRQRGISLTTLGFGQGNYNDHLMEQLADKGNGNYAYIDNINEARKVLVEELSATLETIAKDVKIEVEWNPALVAEYRLIGYENRLLAAEDFNNDKVDAGDIGAGHNVTALYEIALHDSDGQRLSPRRYHSTPAESHEKAGELAFLRLRYKQPDQHRSQLITQPIFLSDREQLSTTSEAYRFSAAVAGFAQLLRGGRYTEAFDFDDAVALANSARGEDRFGYRGEFIRLVRLAGSLAAPLSLNE</sequence>
<proteinExistence type="predicted"/>
<dbReference type="PANTHER" id="PTHR10579:SF43">
    <property type="entry name" value="ZINC FINGER (C3HC4-TYPE RING FINGER) FAMILY PROTEIN"/>
    <property type="match status" value="1"/>
</dbReference>
<dbReference type="CDD" id="cd01465">
    <property type="entry name" value="vWA_subgroup"/>
    <property type="match status" value="1"/>
</dbReference>
<evidence type="ECO:0000313" key="3">
    <source>
        <dbReference type="EMBL" id="MCG7938273.1"/>
    </source>
</evidence>
<dbReference type="InterPro" id="IPR002035">
    <property type="entry name" value="VWF_A"/>
</dbReference>
<dbReference type="SMART" id="SM00327">
    <property type="entry name" value="VWA"/>
    <property type="match status" value="1"/>
</dbReference>
<feature type="signal peptide" evidence="1">
    <location>
        <begin position="1"/>
        <end position="20"/>
    </location>
</feature>
<dbReference type="InterPro" id="IPR021908">
    <property type="entry name" value="YfbK_C"/>
</dbReference>
<dbReference type="Gene3D" id="3.40.50.410">
    <property type="entry name" value="von Willebrand factor, type A domain"/>
    <property type="match status" value="1"/>
</dbReference>
<dbReference type="Proteomes" id="UP000886687">
    <property type="component" value="Unassembled WGS sequence"/>
</dbReference>
<dbReference type="Pfam" id="PF12450">
    <property type="entry name" value="vWF_A"/>
    <property type="match status" value="1"/>
</dbReference>
<dbReference type="InterPro" id="IPR036465">
    <property type="entry name" value="vWFA_dom_sf"/>
</dbReference>
<comment type="caution">
    <text evidence="3">The sequence shown here is derived from an EMBL/GenBank/DDBJ whole genome shotgun (WGS) entry which is preliminary data.</text>
</comment>
<name>A0A9E4K3E2_9GAMM</name>
<reference evidence="3" key="1">
    <citation type="journal article" date="2021" name="Proc. Natl. Acad. Sci. U.S.A.">
        <title>Global biogeography of chemosynthetic symbionts reveals both localized and globally distributed symbiont groups. .</title>
        <authorList>
            <person name="Osvatic J.T."/>
            <person name="Wilkins L.G.E."/>
            <person name="Leibrecht L."/>
            <person name="Leray M."/>
            <person name="Zauner S."/>
            <person name="Polzin J."/>
            <person name="Camacho Y."/>
            <person name="Gros O."/>
            <person name="van Gils J.A."/>
            <person name="Eisen J.A."/>
            <person name="Petersen J.M."/>
            <person name="Yuen B."/>
        </authorList>
    </citation>
    <scope>NUCLEOTIDE SEQUENCE</scope>
    <source>
        <strain evidence="3">MAGL173</strain>
    </source>
</reference>
<accession>A0A9E4K3E2</accession>
<dbReference type="PROSITE" id="PS50234">
    <property type="entry name" value="VWFA"/>
    <property type="match status" value="1"/>
</dbReference>
<feature type="domain" description="VWFA" evidence="2">
    <location>
        <begin position="208"/>
        <end position="393"/>
    </location>
</feature>
<dbReference type="InterPro" id="IPR022156">
    <property type="entry name" value="Uncharacterised_YfbK_N"/>
</dbReference>